<evidence type="ECO:0000259" key="8">
    <source>
        <dbReference type="Pfam" id="PF13396"/>
    </source>
</evidence>
<dbReference type="Proteomes" id="UP001500301">
    <property type="component" value="Unassembled WGS sequence"/>
</dbReference>
<organism evidence="9 10">
    <name type="scientific">Nocardioides daeguensis</name>
    <dbReference type="NCBI Taxonomy" id="908359"/>
    <lineage>
        <taxon>Bacteria</taxon>
        <taxon>Bacillati</taxon>
        <taxon>Actinomycetota</taxon>
        <taxon>Actinomycetes</taxon>
        <taxon>Propionibacteriales</taxon>
        <taxon>Nocardioidaceae</taxon>
        <taxon>Nocardioides</taxon>
    </lineage>
</organism>
<dbReference type="InterPro" id="IPR027379">
    <property type="entry name" value="CLS_N"/>
</dbReference>
<keyword evidence="5 7" id="KW-0472">Membrane</keyword>
<comment type="caution">
    <text evidence="9">The sequence shown here is derived from an EMBL/GenBank/DDBJ whole genome shotgun (WGS) entry which is preliminary data.</text>
</comment>
<evidence type="ECO:0000313" key="10">
    <source>
        <dbReference type="Proteomes" id="UP001500301"/>
    </source>
</evidence>
<evidence type="ECO:0000256" key="7">
    <source>
        <dbReference type="SAM" id="Phobius"/>
    </source>
</evidence>
<reference evidence="10" key="1">
    <citation type="journal article" date="2019" name="Int. J. Syst. Evol. Microbiol.">
        <title>The Global Catalogue of Microorganisms (GCM) 10K type strain sequencing project: providing services to taxonomists for standard genome sequencing and annotation.</title>
        <authorList>
            <consortium name="The Broad Institute Genomics Platform"/>
            <consortium name="The Broad Institute Genome Sequencing Center for Infectious Disease"/>
            <person name="Wu L."/>
            <person name="Ma J."/>
        </authorList>
    </citation>
    <scope>NUCLEOTIDE SEQUENCE [LARGE SCALE GENOMIC DNA]</scope>
    <source>
        <strain evidence="10">JCM 17460</strain>
    </source>
</reference>
<evidence type="ECO:0000256" key="1">
    <source>
        <dbReference type="ARBA" id="ARBA00004651"/>
    </source>
</evidence>
<evidence type="ECO:0000256" key="3">
    <source>
        <dbReference type="ARBA" id="ARBA00022692"/>
    </source>
</evidence>
<keyword evidence="3 7" id="KW-0812">Transmembrane</keyword>
<comment type="subcellular location">
    <subcellularLocation>
        <location evidence="1">Cell membrane</location>
        <topology evidence="1">Multi-pass membrane protein</topology>
    </subcellularLocation>
</comment>
<evidence type="ECO:0000256" key="2">
    <source>
        <dbReference type="ARBA" id="ARBA00022475"/>
    </source>
</evidence>
<keyword evidence="10" id="KW-1185">Reference proteome</keyword>
<dbReference type="RefSeq" id="WP_218235705.1">
    <property type="nucleotide sequence ID" value="NZ_BAABBB010000012.1"/>
</dbReference>
<evidence type="ECO:0000256" key="4">
    <source>
        <dbReference type="ARBA" id="ARBA00022989"/>
    </source>
</evidence>
<accession>A0ABP6VGA1</accession>
<feature type="region of interest" description="Disordered" evidence="6">
    <location>
        <begin position="106"/>
        <end position="130"/>
    </location>
</feature>
<feature type="domain" description="Cardiolipin synthase N-terminal" evidence="8">
    <location>
        <begin position="12"/>
        <end position="57"/>
    </location>
</feature>
<dbReference type="EMBL" id="BAABBB010000012">
    <property type="protein sequence ID" value="GAA3535281.1"/>
    <property type="molecule type" value="Genomic_DNA"/>
</dbReference>
<evidence type="ECO:0000256" key="6">
    <source>
        <dbReference type="SAM" id="MobiDB-lite"/>
    </source>
</evidence>
<keyword evidence="4 7" id="KW-1133">Transmembrane helix</keyword>
<protein>
    <recommendedName>
        <fullName evidence="8">Cardiolipin synthase N-terminal domain-containing protein</fullName>
    </recommendedName>
</protein>
<sequence>MLRLLPPLLVLILWIYCLVDVITARDDSVRNLAKTWWLLIVFFFPLAGSIAWFIAGRPVTDRPLTRQQGAAPGFPEYERRGRFAAADAEKDEEFLRKIRERAEEQRRAYERTQREQREEERRQQEGPDPV</sequence>
<evidence type="ECO:0000256" key="5">
    <source>
        <dbReference type="ARBA" id="ARBA00023136"/>
    </source>
</evidence>
<evidence type="ECO:0000313" key="9">
    <source>
        <dbReference type="EMBL" id="GAA3535281.1"/>
    </source>
</evidence>
<keyword evidence="2" id="KW-1003">Cell membrane</keyword>
<dbReference type="Pfam" id="PF13396">
    <property type="entry name" value="PLDc_N"/>
    <property type="match status" value="1"/>
</dbReference>
<gene>
    <name evidence="9" type="ORF">GCM10022263_24040</name>
</gene>
<feature type="transmembrane region" description="Helical" evidence="7">
    <location>
        <begin position="35"/>
        <end position="55"/>
    </location>
</feature>
<proteinExistence type="predicted"/>
<name>A0ABP6VGA1_9ACTN</name>